<gene>
    <name evidence="2" type="ORF">CPT_Mater60</name>
</gene>
<dbReference type="GO" id="GO:0004519">
    <property type="term" value="F:endonuclease activity"/>
    <property type="evidence" value="ECO:0007669"/>
    <property type="project" value="UniProtKB-KW"/>
</dbReference>
<dbReference type="GeneID" id="24606959"/>
<dbReference type="SUPFAM" id="SSF54060">
    <property type="entry name" value="His-Me finger endonucleases"/>
    <property type="match status" value="1"/>
</dbReference>
<dbReference type="EMBL" id="KM236245">
    <property type="protein sequence ID" value="AIW03217.1"/>
    <property type="molecule type" value="Genomic_DNA"/>
</dbReference>
<dbReference type="SMART" id="SM00507">
    <property type="entry name" value="HNHc"/>
    <property type="match status" value="1"/>
</dbReference>
<feature type="domain" description="HNH nuclease" evidence="1">
    <location>
        <begin position="54"/>
        <end position="103"/>
    </location>
</feature>
<dbReference type="RefSeq" id="YP_009151019.1">
    <property type="nucleotide sequence ID" value="NC_027366.1"/>
</dbReference>
<dbReference type="Pfam" id="PF07463">
    <property type="entry name" value="NUMOD4"/>
    <property type="match status" value="1"/>
</dbReference>
<dbReference type="OrthoDB" id="21336at10239"/>
<keyword evidence="2" id="KW-0540">Nuclease</keyword>
<keyword evidence="2" id="KW-0378">Hydrolase</keyword>
<dbReference type="KEGG" id="vg:24606959"/>
<dbReference type="Gene3D" id="3.90.75.20">
    <property type="match status" value="1"/>
</dbReference>
<dbReference type="Proteomes" id="UP000030206">
    <property type="component" value="Segment"/>
</dbReference>
<evidence type="ECO:0000313" key="3">
    <source>
        <dbReference type="Proteomes" id="UP000030206"/>
    </source>
</evidence>
<dbReference type="Pfam" id="PF13392">
    <property type="entry name" value="HNH_3"/>
    <property type="match status" value="1"/>
</dbReference>
<keyword evidence="3" id="KW-1185">Reference proteome</keyword>
<dbReference type="InterPro" id="IPR010902">
    <property type="entry name" value="NUMOD4"/>
</dbReference>
<reference evidence="2 3" key="1">
    <citation type="submission" date="2014-07" db="EMBL/GenBank/DDBJ databases">
        <title>Complete Genome of Bacillus megaterium Myophage Mater.</title>
        <authorList>
            <person name="Lancaster J.C."/>
            <person name="Hodde M.K."/>
            <person name="Hernandez A.C."/>
            <person name="Everett G.F.K."/>
        </authorList>
    </citation>
    <scope>NUCLEOTIDE SEQUENCE [LARGE SCALE GENOMIC DNA]</scope>
</reference>
<evidence type="ECO:0000313" key="2">
    <source>
        <dbReference type="EMBL" id="AIW03217.1"/>
    </source>
</evidence>
<keyword evidence="2" id="KW-0255">Endonuclease</keyword>
<evidence type="ECO:0000259" key="1">
    <source>
        <dbReference type="SMART" id="SM00507"/>
    </source>
</evidence>
<proteinExistence type="predicted"/>
<dbReference type="InterPro" id="IPR044925">
    <property type="entry name" value="His-Me_finger_sf"/>
</dbReference>
<protein>
    <submittedName>
        <fullName evidence="2">HNH homing endonuclease</fullName>
    </submittedName>
</protein>
<sequence length="227" mass="25430">MTEQWKSLKGTVVNGDLYEVSNLGRVRNINTNAILSGAKNHKGYLRVCLTLDGAKKQYFIHKLVALAFIPNPENKPQVNHIKGLEKDNNRVDNLEWATRSENMQHAYETGLEVAKQGEDTNMAKLANKDVIAIKKLLVANVQQKEIAKRFDVSPVTISAIKTGYAWSHLEVEGFTPSKEYHSTISSSTREKIYSLYSAGNITQTQLGKQFGIPTRTISSIIARERVK</sequence>
<name>A0A0A0RMM3_9CAUD</name>
<organism evidence="2 3">
    <name type="scientific">Bacillus phage Mater</name>
    <dbReference type="NCBI Taxonomy" id="1540090"/>
    <lineage>
        <taxon>Viruses</taxon>
        <taxon>Duplodnaviria</taxon>
        <taxon>Heunggongvirae</taxon>
        <taxon>Uroviricota</taxon>
        <taxon>Caudoviricetes</taxon>
        <taxon>Herelleviridae</taxon>
        <taxon>Bastillevirinae</taxon>
        <taxon>Matervirus</taxon>
        <taxon>Matervirus mater</taxon>
    </lineage>
</organism>
<dbReference type="GO" id="GO:0016788">
    <property type="term" value="F:hydrolase activity, acting on ester bonds"/>
    <property type="evidence" value="ECO:0007669"/>
    <property type="project" value="InterPro"/>
</dbReference>
<dbReference type="InterPro" id="IPR003615">
    <property type="entry name" value="HNH_nuc"/>
</dbReference>
<accession>A0A0A0RMM3</accession>